<dbReference type="AlphaFoldDB" id="R9CF91"/>
<dbReference type="Gene3D" id="3.30.70.2700">
    <property type="match status" value="1"/>
</dbReference>
<evidence type="ECO:0000313" key="1">
    <source>
        <dbReference type="EMBL" id="EOR27962.1"/>
    </source>
</evidence>
<keyword evidence="2" id="KW-1185">Reference proteome</keyword>
<reference evidence="1 2" key="1">
    <citation type="submission" date="2013-03" db="EMBL/GenBank/DDBJ databases">
        <title>Whole genome shotgun sequencing of Clostridium sartagoforme AAU1.</title>
        <authorList>
            <person name="Joshi C.G."/>
            <person name="Duggirala S.M."/>
            <person name="Nathani N.M."/>
            <person name="Bhatt V.D."/>
            <person name="Patel A.K."/>
            <person name="Pandya P.R."/>
            <person name="KaPatel J.A."/>
        </authorList>
    </citation>
    <scope>NUCLEOTIDE SEQUENCE [LARGE SCALE GENOMIC DNA]</scope>
    <source>
        <strain evidence="1 2">AAU1</strain>
    </source>
</reference>
<accession>R9CF91</accession>
<protein>
    <submittedName>
        <fullName evidence="1">Oxidoreductase, FAD-binding protein</fullName>
    </submittedName>
</protein>
<evidence type="ECO:0000313" key="2">
    <source>
        <dbReference type="Proteomes" id="UP000013988"/>
    </source>
</evidence>
<organism evidence="1 2">
    <name type="scientific">Clostridium sartagoforme AAU1</name>
    <dbReference type="NCBI Taxonomy" id="1202534"/>
    <lineage>
        <taxon>Bacteria</taxon>
        <taxon>Bacillati</taxon>
        <taxon>Bacillota</taxon>
        <taxon>Clostridia</taxon>
        <taxon>Eubacteriales</taxon>
        <taxon>Clostridiaceae</taxon>
        <taxon>Clostridium</taxon>
    </lineage>
</organism>
<sequence>MSIRINNIILRIDEDRDILIKKIAKKLKVSEEEVQNFKIIKESLDARKKNDIKYLYCVEVEHKNEKK</sequence>
<proteinExistence type="predicted"/>
<gene>
    <name evidence="1" type="ORF">A500_01683</name>
</gene>
<dbReference type="PATRIC" id="fig|1202534.3.peg.343"/>
<dbReference type="EMBL" id="ASRV01000020">
    <property type="protein sequence ID" value="EOR27962.1"/>
    <property type="molecule type" value="Genomic_DNA"/>
</dbReference>
<comment type="caution">
    <text evidence="1">The sequence shown here is derived from an EMBL/GenBank/DDBJ whole genome shotgun (WGS) entry which is preliminary data.</text>
</comment>
<name>R9CF91_9CLOT</name>
<dbReference type="Proteomes" id="UP000013988">
    <property type="component" value="Unassembled WGS sequence"/>
</dbReference>